<keyword evidence="3" id="KW-1185">Reference proteome</keyword>
<dbReference type="AlphaFoldDB" id="A0A9W7LHS8"/>
<evidence type="ECO:0000313" key="3">
    <source>
        <dbReference type="Proteomes" id="UP001165190"/>
    </source>
</evidence>
<protein>
    <submittedName>
        <fullName evidence="2">Uncharacterized protein</fullName>
    </submittedName>
</protein>
<evidence type="ECO:0000313" key="2">
    <source>
        <dbReference type="EMBL" id="GMI64564.1"/>
    </source>
</evidence>
<feature type="compositionally biased region" description="Basic and acidic residues" evidence="1">
    <location>
        <begin position="1"/>
        <end position="14"/>
    </location>
</feature>
<comment type="caution">
    <text evidence="2">The sequence shown here is derived from an EMBL/GenBank/DDBJ whole genome shotgun (WGS) entry which is preliminary data.</text>
</comment>
<name>A0A9W7LHS8_HIBTR</name>
<evidence type="ECO:0000256" key="1">
    <source>
        <dbReference type="SAM" id="MobiDB-lite"/>
    </source>
</evidence>
<sequence length="79" mass="8777">MREQCWKLHGKPGDWKSPSQRTPRETRSNVANTVSSGVFSAEQIAALSKMFGNMGGSNTANVVLKEEEGTEFEEDDWPC</sequence>
<reference evidence="2" key="1">
    <citation type="submission" date="2023-05" db="EMBL/GenBank/DDBJ databases">
        <title>Genome and transcriptome analyses reveal genes involved in the formation of fine ridges on petal epidermal cells in Hibiscus trionum.</title>
        <authorList>
            <person name="Koshimizu S."/>
            <person name="Masuda S."/>
            <person name="Ishii T."/>
            <person name="Shirasu K."/>
            <person name="Hoshino A."/>
            <person name="Arita M."/>
        </authorList>
    </citation>
    <scope>NUCLEOTIDE SEQUENCE</scope>
    <source>
        <strain evidence="2">Hamamatsu line</strain>
    </source>
</reference>
<feature type="region of interest" description="Disordered" evidence="1">
    <location>
        <begin position="1"/>
        <end position="29"/>
    </location>
</feature>
<organism evidence="2 3">
    <name type="scientific">Hibiscus trionum</name>
    <name type="common">Flower of an hour</name>
    <dbReference type="NCBI Taxonomy" id="183268"/>
    <lineage>
        <taxon>Eukaryota</taxon>
        <taxon>Viridiplantae</taxon>
        <taxon>Streptophyta</taxon>
        <taxon>Embryophyta</taxon>
        <taxon>Tracheophyta</taxon>
        <taxon>Spermatophyta</taxon>
        <taxon>Magnoliopsida</taxon>
        <taxon>eudicotyledons</taxon>
        <taxon>Gunneridae</taxon>
        <taxon>Pentapetalae</taxon>
        <taxon>rosids</taxon>
        <taxon>malvids</taxon>
        <taxon>Malvales</taxon>
        <taxon>Malvaceae</taxon>
        <taxon>Malvoideae</taxon>
        <taxon>Hibiscus</taxon>
    </lineage>
</organism>
<gene>
    <name evidence="2" type="ORF">HRI_000125700</name>
</gene>
<dbReference type="Proteomes" id="UP001165190">
    <property type="component" value="Unassembled WGS sequence"/>
</dbReference>
<proteinExistence type="predicted"/>
<dbReference type="OrthoDB" id="1738167at2759"/>
<dbReference type="EMBL" id="BSYR01000003">
    <property type="protein sequence ID" value="GMI64564.1"/>
    <property type="molecule type" value="Genomic_DNA"/>
</dbReference>
<accession>A0A9W7LHS8</accession>